<evidence type="ECO:0000313" key="1">
    <source>
        <dbReference type="EMBL" id="MDE1466050.1"/>
    </source>
</evidence>
<sequence length="83" mass="9808">MSSNIAFQDKRILELSVFIQKYGDDEIAKILQVKKRTVSSWRRLERAPTPIQAYNIIKTFNGIIDWQGIYQPYVNHLIKKELK</sequence>
<name>A0ABT5UIL1_9GAMM</name>
<keyword evidence="2" id="KW-1185">Reference proteome</keyword>
<protein>
    <recommendedName>
        <fullName evidence="3">XRE family transcriptional regulator</fullName>
    </recommendedName>
</protein>
<dbReference type="RefSeq" id="WP_274692345.1">
    <property type="nucleotide sequence ID" value="NZ_JAPMOU010000128.1"/>
</dbReference>
<dbReference type="Proteomes" id="UP001528823">
    <property type="component" value="Unassembled WGS sequence"/>
</dbReference>
<reference evidence="1 2" key="1">
    <citation type="submission" date="2022-11" db="EMBL/GenBank/DDBJ databases">
        <title>Spartinivicinus poritis sp. nov., isolated from scleractinian coral Porites lutea.</title>
        <authorList>
            <person name="Zhang G."/>
            <person name="Cai L."/>
            <person name="Wei Q."/>
        </authorList>
    </citation>
    <scope>NUCLEOTIDE SEQUENCE [LARGE SCALE GENOMIC DNA]</scope>
    <source>
        <strain evidence="1 2">A2-2</strain>
    </source>
</reference>
<evidence type="ECO:0008006" key="3">
    <source>
        <dbReference type="Google" id="ProtNLM"/>
    </source>
</evidence>
<comment type="caution">
    <text evidence="1">The sequence shown here is derived from an EMBL/GenBank/DDBJ whole genome shotgun (WGS) entry which is preliminary data.</text>
</comment>
<organism evidence="1 2">
    <name type="scientific">Spartinivicinus poritis</name>
    <dbReference type="NCBI Taxonomy" id="2994640"/>
    <lineage>
        <taxon>Bacteria</taxon>
        <taxon>Pseudomonadati</taxon>
        <taxon>Pseudomonadota</taxon>
        <taxon>Gammaproteobacteria</taxon>
        <taxon>Oceanospirillales</taxon>
        <taxon>Zooshikellaceae</taxon>
        <taxon>Spartinivicinus</taxon>
    </lineage>
</organism>
<gene>
    <name evidence="1" type="ORF">ORQ98_29275</name>
</gene>
<accession>A0ABT5UIL1</accession>
<dbReference type="EMBL" id="JAPMOU010000128">
    <property type="protein sequence ID" value="MDE1466050.1"/>
    <property type="molecule type" value="Genomic_DNA"/>
</dbReference>
<evidence type="ECO:0000313" key="2">
    <source>
        <dbReference type="Proteomes" id="UP001528823"/>
    </source>
</evidence>
<proteinExistence type="predicted"/>